<dbReference type="AlphaFoldDB" id="A0AAW0I6E8"/>
<evidence type="ECO:0000313" key="2">
    <source>
        <dbReference type="Proteomes" id="UP001488838"/>
    </source>
</evidence>
<sequence length="61" mass="6627">MLNVTVLAIKTWRVACAGYEGFIALERQSTLGQVQRLEGEVTVTTTDGCEEKPKSTGKLPT</sequence>
<gene>
    <name evidence="1" type="ORF">U0070_026793</name>
</gene>
<keyword evidence="2" id="KW-1185">Reference proteome</keyword>
<accession>A0AAW0I6E8</accession>
<name>A0AAW0I6E8_MYOGA</name>
<dbReference type="EMBL" id="JBBHLL010000202">
    <property type="protein sequence ID" value="KAK7810170.1"/>
    <property type="molecule type" value="Genomic_DNA"/>
</dbReference>
<protein>
    <submittedName>
        <fullName evidence="1">Uncharacterized protein</fullName>
    </submittedName>
</protein>
<evidence type="ECO:0000313" key="1">
    <source>
        <dbReference type="EMBL" id="KAK7810170.1"/>
    </source>
</evidence>
<proteinExistence type="predicted"/>
<comment type="caution">
    <text evidence="1">The sequence shown here is derived from an EMBL/GenBank/DDBJ whole genome shotgun (WGS) entry which is preliminary data.</text>
</comment>
<reference evidence="1 2" key="1">
    <citation type="journal article" date="2023" name="bioRxiv">
        <title>Conserved and derived expression patterns and positive selection on dental genes reveal complex evolutionary context of ever-growing rodent molars.</title>
        <authorList>
            <person name="Calamari Z.T."/>
            <person name="Song A."/>
            <person name="Cohen E."/>
            <person name="Akter M."/>
            <person name="Roy R.D."/>
            <person name="Hallikas O."/>
            <person name="Christensen M.M."/>
            <person name="Li P."/>
            <person name="Marangoni P."/>
            <person name="Jernvall J."/>
            <person name="Klein O.D."/>
        </authorList>
    </citation>
    <scope>NUCLEOTIDE SEQUENCE [LARGE SCALE GENOMIC DNA]</scope>
    <source>
        <strain evidence="1">V071</strain>
    </source>
</reference>
<organism evidence="1 2">
    <name type="scientific">Myodes glareolus</name>
    <name type="common">Bank vole</name>
    <name type="synonym">Clethrionomys glareolus</name>
    <dbReference type="NCBI Taxonomy" id="447135"/>
    <lineage>
        <taxon>Eukaryota</taxon>
        <taxon>Metazoa</taxon>
        <taxon>Chordata</taxon>
        <taxon>Craniata</taxon>
        <taxon>Vertebrata</taxon>
        <taxon>Euteleostomi</taxon>
        <taxon>Mammalia</taxon>
        <taxon>Eutheria</taxon>
        <taxon>Euarchontoglires</taxon>
        <taxon>Glires</taxon>
        <taxon>Rodentia</taxon>
        <taxon>Myomorpha</taxon>
        <taxon>Muroidea</taxon>
        <taxon>Cricetidae</taxon>
        <taxon>Arvicolinae</taxon>
        <taxon>Myodes</taxon>
    </lineage>
</organism>
<dbReference type="Proteomes" id="UP001488838">
    <property type="component" value="Unassembled WGS sequence"/>
</dbReference>